<comment type="cofactor">
    <cofactor evidence="2">
        <name>Zn(2+)</name>
        <dbReference type="ChEBI" id="CHEBI:29105"/>
    </cofactor>
</comment>
<keyword evidence="7" id="KW-0479">Metal-binding</keyword>
<evidence type="ECO:0000256" key="5">
    <source>
        <dbReference type="ARBA" id="ARBA00022525"/>
    </source>
</evidence>
<dbReference type="PRINTS" id="PR00931">
    <property type="entry name" value="MICOLLPTASE"/>
</dbReference>
<keyword evidence="8" id="KW-0732">Signal</keyword>
<evidence type="ECO:0000256" key="6">
    <source>
        <dbReference type="ARBA" id="ARBA00022670"/>
    </source>
</evidence>
<dbReference type="EMBL" id="VIFM01000308">
    <property type="protein sequence ID" value="TQF09796.1"/>
    <property type="molecule type" value="Genomic_DNA"/>
</dbReference>
<dbReference type="GO" id="GO:0008270">
    <property type="term" value="F:zinc ion binding"/>
    <property type="evidence" value="ECO:0007669"/>
    <property type="project" value="InterPro"/>
</dbReference>
<evidence type="ECO:0000256" key="4">
    <source>
        <dbReference type="ARBA" id="ARBA00012653"/>
    </source>
</evidence>
<dbReference type="EC" id="3.4.24.3" evidence="4"/>
<evidence type="ECO:0000259" key="16">
    <source>
        <dbReference type="Pfam" id="PF08453"/>
    </source>
</evidence>
<gene>
    <name evidence="17" type="ORF">FJV41_42775</name>
</gene>
<evidence type="ECO:0000256" key="12">
    <source>
        <dbReference type="ARBA" id="ARBA00023145"/>
    </source>
</evidence>
<dbReference type="Gene3D" id="2.60.120.380">
    <property type="match status" value="1"/>
</dbReference>
<dbReference type="PANTHER" id="PTHR13062:SF9">
    <property type="entry name" value="MICROBIAL COLLAGENASE"/>
    <property type="match status" value="1"/>
</dbReference>
<feature type="domain" description="Peptidase M9 collagenase N-terminal" evidence="16">
    <location>
        <begin position="83"/>
        <end position="264"/>
    </location>
</feature>
<dbReference type="PANTHER" id="PTHR13062">
    <property type="entry name" value="COLLAGENASE"/>
    <property type="match status" value="1"/>
</dbReference>
<evidence type="ECO:0000256" key="2">
    <source>
        <dbReference type="ARBA" id="ARBA00001947"/>
    </source>
</evidence>
<feature type="region of interest" description="Disordered" evidence="14">
    <location>
        <begin position="27"/>
        <end position="69"/>
    </location>
</feature>
<dbReference type="RefSeq" id="WP_141648386.1">
    <property type="nucleotide sequence ID" value="NZ_VIFM01000308.1"/>
</dbReference>
<evidence type="ECO:0000256" key="11">
    <source>
        <dbReference type="ARBA" id="ARBA00023049"/>
    </source>
</evidence>
<dbReference type="GO" id="GO:0006508">
    <property type="term" value="P:proteolysis"/>
    <property type="evidence" value="ECO:0007669"/>
    <property type="project" value="UniProtKB-KW"/>
</dbReference>
<keyword evidence="10" id="KW-0862">Zinc</keyword>
<dbReference type="OrthoDB" id="9802683at2"/>
<feature type="domain" description="Peptidase C-terminal archaeal/bacterial" evidence="15">
    <location>
        <begin position="658"/>
        <end position="722"/>
    </location>
</feature>
<protein>
    <recommendedName>
        <fullName evidence="4">microbial collagenase</fullName>
        <ecNumber evidence="4">3.4.24.3</ecNumber>
    </recommendedName>
</protein>
<evidence type="ECO:0000256" key="13">
    <source>
        <dbReference type="PIRSR" id="PIRSR602169-1"/>
    </source>
</evidence>
<dbReference type="Pfam" id="PF04151">
    <property type="entry name" value="PPC"/>
    <property type="match status" value="1"/>
</dbReference>
<comment type="catalytic activity">
    <reaction evidence="1">
        <text>Digestion of native collagen in the triple helical region at Xaa-|-Gly bonds. With synthetic peptides, a preference is shown for Gly at P3 and P1', Pro and Ala at P2 and P2', and hydroxyproline, Ala or Arg at P3'.</text>
        <dbReference type="EC" id="3.4.24.3"/>
    </reaction>
</comment>
<dbReference type="Pfam" id="PF08453">
    <property type="entry name" value="Peptidase_M9_N"/>
    <property type="match status" value="1"/>
</dbReference>
<evidence type="ECO:0000256" key="14">
    <source>
        <dbReference type="SAM" id="MobiDB-lite"/>
    </source>
</evidence>
<keyword evidence="12" id="KW-0865">Zymogen</keyword>
<evidence type="ECO:0000256" key="3">
    <source>
        <dbReference type="ARBA" id="ARBA00004613"/>
    </source>
</evidence>
<evidence type="ECO:0000313" key="18">
    <source>
        <dbReference type="Proteomes" id="UP000315369"/>
    </source>
</evidence>
<evidence type="ECO:0000256" key="8">
    <source>
        <dbReference type="ARBA" id="ARBA00022729"/>
    </source>
</evidence>
<keyword evidence="18" id="KW-1185">Reference proteome</keyword>
<feature type="compositionally biased region" description="Basic and acidic residues" evidence="14">
    <location>
        <begin position="43"/>
        <end position="69"/>
    </location>
</feature>
<evidence type="ECO:0000259" key="15">
    <source>
        <dbReference type="Pfam" id="PF04151"/>
    </source>
</evidence>
<name>A0A540WLA3_9BACT</name>
<reference evidence="17 18" key="1">
    <citation type="submission" date="2019-06" db="EMBL/GenBank/DDBJ databases">
        <authorList>
            <person name="Livingstone P."/>
            <person name="Whitworth D."/>
        </authorList>
    </citation>
    <scope>NUCLEOTIDE SEQUENCE [LARGE SCALE GENOMIC DNA]</scope>
    <source>
        <strain evidence="17 18">AM401</strain>
    </source>
</reference>
<dbReference type="GO" id="GO:0005576">
    <property type="term" value="C:extracellular region"/>
    <property type="evidence" value="ECO:0007669"/>
    <property type="project" value="UniProtKB-SubCell"/>
</dbReference>
<dbReference type="InterPro" id="IPR013661">
    <property type="entry name" value="Peptidase_M9_N_dom"/>
</dbReference>
<feature type="active site" evidence="13">
    <location>
        <position position="488"/>
    </location>
</feature>
<dbReference type="Proteomes" id="UP000315369">
    <property type="component" value="Unassembled WGS sequence"/>
</dbReference>
<dbReference type="InterPro" id="IPR002169">
    <property type="entry name" value="Peptidase_M9A/M9B"/>
</dbReference>
<dbReference type="Gene3D" id="3.40.30.160">
    <property type="entry name" value="Collagenase ColT, N-terminal domain"/>
    <property type="match status" value="1"/>
</dbReference>
<accession>A0A540WLA3</accession>
<evidence type="ECO:0000256" key="10">
    <source>
        <dbReference type="ARBA" id="ARBA00022833"/>
    </source>
</evidence>
<evidence type="ECO:0000256" key="7">
    <source>
        <dbReference type="ARBA" id="ARBA00022723"/>
    </source>
</evidence>
<dbReference type="Gene3D" id="1.10.390.20">
    <property type="match status" value="1"/>
</dbReference>
<keyword evidence="6" id="KW-0645">Protease</keyword>
<dbReference type="InterPro" id="IPR007280">
    <property type="entry name" value="Peptidase_C_arc/bac"/>
</dbReference>
<evidence type="ECO:0000313" key="17">
    <source>
        <dbReference type="EMBL" id="TQF09796.1"/>
    </source>
</evidence>
<keyword evidence="11" id="KW-0482">Metalloprotease</keyword>
<sequence length="745" mass="81928">MRCPVTDWYRSPIAFAVTLTLFSTGALARPRSPPPAESSWKSHGLEHTHQRIRPDQREPDVSPEELHQERVPVTSSRALLVACDTAAFASASGTGLVTLVKGSTAECLNTLFGVTGTQAGQVFAESKMVTVANALTVNAQQYVGNNTAQTLQLILFLRAGYYVQFYQSGSVGSYGTTLRNAIRPALAAFVANSHFTDNNDAHGAVLQEFVTLIDSAGETAWHLGTLRGLLDRFNDTTVASTYMRGATNSVFNGIYRGQFNTDFVAAVRADMSLIDSLDSFITRTEHLLATSNQYLTVNAAREMARFVQHSGTLQNKTRPLVKAVIDNHSMTGPTAGLWVGSAEMVEFYDGANCAYYGVCDFRRTLEQTVLGITHTCGPTLRMRVQDMTAPQLTQSCDQVATQESSFHDTLKTHRVPVASDNNTSLEMVVFDSRFDYQTYGGVLFGINTNNGGMYLEGNPAASGNQARFIAYEAEWLRPAFEIWNLRHEYIHYLDGRFNMKDDFTTSISQPTVWWIEGLAEYISKKSDNASAVALGRGKTFQLSQILRNDYNSSTDRVYSWGYLATRFMFERHSDQVDTFVEQFRAGNYSTYRQSLDALGTANDVEFHQWIDCVATATDPSICIPPGSGPGPTPPCTASNPMGLDNGCYRGPLASTGSVHYFYLYVPPGASNLRLKASGGTGNADLYARAGTWPTTTVYDYRPYLPGNDETVEIASPATGGYYYLMLVARPAYADVKLEAHFDRAP</sequence>
<dbReference type="Pfam" id="PF01752">
    <property type="entry name" value="Peptidase_M9"/>
    <property type="match status" value="1"/>
</dbReference>
<keyword evidence="9" id="KW-0378">Hydrolase</keyword>
<dbReference type="AlphaFoldDB" id="A0A540WLA3"/>
<dbReference type="GO" id="GO:0004222">
    <property type="term" value="F:metalloendopeptidase activity"/>
    <property type="evidence" value="ECO:0007669"/>
    <property type="project" value="UniProtKB-EC"/>
</dbReference>
<proteinExistence type="predicted"/>
<evidence type="ECO:0000256" key="1">
    <source>
        <dbReference type="ARBA" id="ARBA00000424"/>
    </source>
</evidence>
<comment type="subcellular location">
    <subcellularLocation>
        <location evidence="3">Secreted</location>
    </subcellularLocation>
</comment>
<keyword evidence="5" id="KW-0964">Secreted</keyword>
<comment type="caution">
    <text evidence="17">The sequence shown here is derived from an EMBL/GenBank/DDBJ whole genome shotgun (WGS) entry which is preliminary data.</text>
</comment>
<organism evidence="17 18">
    <name type="scientific">Myxococcus llanfairpwllgwyngyllgogerychwyrndrobwllllantysiliogogogochensis</name>
    <dbReference type="NCBI Taxonomy" id="2590453"/>
    <lineage>
        <taxon>Bacteria</taxon>
        <taxon>Pseudomonadati</taxon>
        <taxon>Myxococcota</taxon>
        <taxon>Myxococcia</taxon>
        <taxon>Myxococcales</taxon>
        <taxon>Cystobacterineae</taxon>
        <taxon>Myxococcaceae</taxon>
        <taxon>Myxococcus</taxon>
    </lineage>
</organism>
<evidence type="ECO:0000256" key="9">
    <source>
        <dbReference type="ARBA" id="ARBA00022801"/>
    </source>
</evidence>